<feature type="domain" description="Peptidase M12B" evidence="2">
    <location>
        <begin position="457"/>
        <end position="646"/>
    </location>
</feature>
<evidence type="ECO:0000313" key="4">
    <source>
        <dbReference type="Proteomes" id="UP000319342"/>
    </source>
</evidence>
<dbReference type="AlphaFoldDB" id="A0A518CY13"/>
<dbReference type="PROSITE" id="PS50215">
    <property type="entry name" value="ADAM_MEPRO"/>
    <property type="match status" value="1"/>
</dbReference>
<accession>A0A518CY13</accession>
<dbReference type="InterPro" id="IPR024079">
    <property type="entry name" value="MetalloPept_cat_dom_sf"/>
</dbReference>
<name>A0A518CY13_9BACT</name>
<proteinExistence type="predicted"/>
<feature type="signal peptide" evidence="1">
    <location>
        <begin position="1"/>
        <end position="22"/>
    </location>
</feature>
<protein>
    <recommendedName>
        <fullName evidence="2">Peptidase M12B domain-containing protein</fullName>
    </recommendedName>
</protein>
<dbReference type="Pfam" id="PF13688">
    <property type="entry name" value="Reprolysin_5"/>
    <property type="match status" value="1"/>
</dbReference>
<dbReference type="Gene3D" id="2.60.40.2030">
    <property type="match status" value="1"/>
</dbReference>
<dbReference type="InterPro" id="IPR038081">
    <property type="entry name" value="CalX-like_sf"/>
</dbReference>
<dbReference type="GO" id="GO:0006508">
    <property type="term" value="P:proteolysis"/>
    <property type="evidence" value="ECO:0007669"/>
    <property type="project" value="InterPro"/>
</dbReference>
<keyword evidence="1" id="KW-0732">Signal</keyword>
<organism evidence="3 4">
    <name type="scientific">Rohdeia mirabilis</name>
    <dbReference type="NCBI Taxonomy" id="2528008"/>
    <lineage>
        <taxon>Bacteria</taxon>
        <taxon>Pseudomonadati</taxon>
        <taxon>Planctomycetota</taxon>
        <taxon>Planctomycetia</taxon>
        <taxon>Planctomycetia incertae sedis</taxon>
        <taxon>Rohdeia</taxon>
    </lineage>
</organism>
<reference evidence="3 4" key="1">
    <citation type="submission" date="2019-02" db="EMBL/GenBank/DDBJ databases">
        <title>Deep-cultivation of Planctomycetes and their phenomic and genomic characterization uncovers novel biology.</title>
        <authorList>
            <person name="Wiegand S."/>
            <person name="Jogler M."/>
            <person name="Boedeker C."/>
            <person name="Pinto D."/>
            <person name="Vollmers J."/>
            <person name="Rivas-Marin E."/>
            <person name="Kohn T."/>
            <person name="Peeters S.H."/>
            <person name="Heuer A."/>
            <person name="Rast P."/>
            <person name="Oberbeckmann S."/>
            <person name="Bunk B."/>
            <person name="Jeske O."/>
            <person name="Meyerdierks A."/>
            <person name="Storesund J.E."/>
            <person name="Kallscheuer N."/>
            <person name="Luecker S."/>
            <person name="Lage O.M."/>
            <person name="Pohl T."/>
            <person name="Merkel B.J."/>
            <person name="Hornburger P."/>
            <person name="Mueller R.-W."/>
            <person name="Bruemmer F."/>
            <person name="Labrenz M."/>
            <person name="Spormann A.M."/>
            <person name="Op den Camp H."/>
            <person name="Overmann J."/>
            <person name="Amann R."/>
            <person name="Jetten M.S.M."/>
            <person name="Mascher T."/>
            <person name="Medema M.H."/>
            <person name="Devos D.P."/>
            <person name="Kaster A.-K."/>
            <person name="Ovreas L."/>
            <person name="Rohde M."/>
            <person name="Galperin M.Y."/>
            <person name="Jogler C."/>
        </authorList>
    </citation>
    <scope>NUCLEOTIDE SEQUENCE [LARGE SCALE GENOMIC DNA]</scope>
    <source>
        <strain evidence="3 4">Pla163</strain>
    </source>
</reference>
<evidence type="ECO:0000259" key="2">
    <source>
        <dbReference type="PROSITE" id="PS50215"/>
    </source>
</evidence>
<dbReference type="InterPro" id="IPR001590">
    <property type="entry name" value="Peptidase_M12B"/>
</dbReference>
<dbReference type="Proteomes" id="UP000319342">
    <property type="component" value="Chromosome"/>
</dbReference>
<dbReference type="RefSeq" id="WP_419186369.1">
    <property type="nucleotide sequence ID" value="NZ_CP036290.1"/>
</dbReference>
<sequence precursor="true">MVRTAPRRAHAPGSLLSFGALAAAGLVSALASGCGGGGGGGEAPPLSVSFSISNLNFAEDGGPQTLSVALNSSLGPLTEAVSILVSDEGVGSATSGVDYTAFPPQRLEFPIGAVDGDQLSVVLDILDDSDVEPPESVRLRIEGATGGAALAGPTVLTVEIADDEPKTGAFAFATDASGGVLANNQLVTIANTPLGGSSSAVRISIENLGANAFKWEPPVLNGDAGDFQIELVEVNGTPLPAPLPASLPVANAPTVRPWPYLRTSADLAAPGALVPDVDALSALKAAPQLTLTDVPWPARGAASEQSLTLELEPVPSALTDAAVLTIDGAPTTVGELELDTTLWRGAVAGYPHSRAFLGLSCHGSRGWIRLTALGPTLHVVSEPASDPDAAPVRLLFDEYLPEGLERFDLPRCASAIGLTPTERAASAMNVSAPAQDTPSIGAAPDVASVPTGAWSPRAIRLILETDTEFHDLFGSVPATINYTNQLMSSVSDLFERHLQCRIDVVQLNVYPGGDPFVPQFDADALSMLAAVREAYAPALGGSWPVAAELVHMLSGDNLGGGVAYVDVVGNQDFGFGVSGDLTGSINWGTFTGAPDPLIWDYSVLAHELGHGFGSQHTHEYCPPIDRCYEGCETSVVCGESSLMSYCHLCPMGLANIEPRFHALTSNEMRRLMPSNLADPMVGGDVELVFEVRFQPYSGAGSRTTTVSFTHDAPNLPSPFKVRFEGVAQ</sequence>
<dbReference type="SUPFAM" id="SSF55486">
    <property type="entry name" value="Metalloproteases ('zincins'), catalytic domain"/>
    <property type="match status" value="1"/>
</dbReference>
<evidence type="ECO:0000256" key="1">
    <source>
        <dbReference type="SAM" id="SignalP"/>
    </source>
</evidence>
<dbReference type="EMBL" id="CP036290">
    <property type="protein sequence ID" value="QDU84122.1"/>
    <property type="molecule type" value="Genomic_DNA"/>
</dbReference>
<feature type="chain" id="PRO_5021788616" description="Peptidase M12B domain-containing protein" evidence="1">
    <location>
        <begin position="23"/>
        <end position="728"/>
    </location>
</feature>
<dbReference type="Gene3D" id="3.40.390.10">
    <property type="entry name" value="Collagenase (Catalytic Domain)"/>
    <property type="match status" value="1"/>
</dbReference>
<dbReference type="PROSITE" id="PS51257">
    <property type="entry name" value="PROKAR_LIPOPROTEIN"/>
    <property type="match status" value="1"/>
</dbReference>
<dbReference type="SUPFAM" id="SSF141072">
    <property type="entry name" value="CalX-like"/>
    <property type="match status" value="1"/>
</dbReference>
<evidence type="ECO:0000313" key="3">
    <source>
        <dbReference type="EMBL" id="QDU84122.1"/>
    </source>
</evidence>
<gene>
    <name evidence="3" type="ORF">Pla163_12260</name>
</gene>
<dbReference type="GO" id="GO:0004222">
    <property type="term" value="F:metalloendopeptidase activity"/>
    <property type="evidence" value="ECO:0007669"/>
    <property type="project" value="InterPro"/>
</dbReference>
<keyword evidence="4" id="KW-1185">Reference proteome</keyword>